<gene>
    <name evidence="2" type="ORF">ACHAWU_004013</name>
</gene>
<organism evidence="2 3">
    <name type="scientific">Discostella pseudostelligera</name>
    <dbReference type="NCBI Taxonomy" id="259834"/>
    <lineage>
        <taxon>Eukaryota</taxon>
        <taxon>Sar</taxon>
        <taxon>Stramenopiles</taxon>
        <taxon>Ochrophyta</taxon>
        <taxon>Bacillariophyta</taxon>
        <taxon>Coscinodiscophyceae</taxon>
        <taxon>Thalassiosirophycidae</taxon>
        <taxon>Stephanodiscales</taxon>
        <taxon>Stephanodiscaceae</taxon>
        <taxon>Discostella</taxon>
    </lineage>
</organism>
<name>A0ABD3MMY0_9STRA</name>
<reference evidence="2 3" key="1">
    <citation type="submission" date="2024-10" db="EMBL/GenBank/DDBJ databases">
        <title>Updated reference genomes for cyclostephanoid diatoms.</title>
        <authorList>
            <person name="Roberts W.R."/>
            <person name="Alverson A.J."/>
        </authorList>
    </citation>
    <scope>NUCLEOTIDE SEQUENCE [LARGE SCALE GENOMIC DNA]</scope>
    <source>
        <strain evidence="2 3">AJA232-27</strain>
    </source>
</reference>
<feature type="region of interest" description="Disordered" evidence="1">
    <location>
        <begin position="232"/>
        <end position="310"/>
    </location>
</feature>
<feature type="compositionally biased region" description="Polar residues" evidence="1">
    <location>
        <begin position="239"/>
        <end position="251"/>
    </location>
</feature>
<evidence type="ECO:0008006" key="4">
    <source>
        <dbReference type="Google" id="ProtNLM"/>
    </source>
</evidence>
<dbReference type="AlphaFoldDB" id="A0ABD3MMY0"/>
<keyword evidence="3" id="KW-1185">Reference proteome</keyword>
<feature type="compositionally biased region" description="Low complexity" evidence="1">
    <location>
        <begin position="697"/>
        <end position="709"/>
    </location>
</feature>
<feature type="region of interest" description="Disordered" evidence="1">
    <location>
        <begin position="139"/>
        <end position="200"/>
    </location>
</feature>
<dbReference type="Proteomes" id="UP001530293">
    <property type="component" value="Unassembled WGS sequence"/>
</dbReference>
<dbReference type="EMBL" id="JALLBG020000108">
    <property type="protein sequence ID" value="KAL3764201.1"/>
    <property type="molecule type" value="Genomic_DNA"/>
</dbReference>
<proteinExistence type="predicted"/>
<feature type="compositionally biased region" description="Low complexity" evidence="1">
    <location>
        <begin position="88"/>
        <end position="98"/>
    </location>
</feature>
<protein>
    <recommendedName>
        <fullName evidence="4">Response regulatory domain-containing protein</fullName>
    </recommendedName>
</protein>
<evidence type="ECO:0000256" key="1">
    <source>
        <dbReference type="SAM" id="MobiDB-lite"/>
    </source>
</evidence>
<comment type="caution">
    <text evidence="2">The sequence shown here is derived from an EMBL/GenBank/DDBJ whole genome shotgun (WGS) entry which is preliminary data.</text>
</comment>
<feature type="compositionally biased region" description="Pro residues" evidence="1">
    <location>
        <begin position="262"/>
        <end position="271"/>
    </location>
</feature>
<accession>A0ABD3MMY0</accession>
<evidence type="ECO:0000313" key="3">
    <source>
        <dbReference type="Proteomes" id="UP001530293"/>
    </source>
</evidence>
<sequence>MCGACVDIGHQLERSQQQQQRNIIVGVEARGRGSDQDNIDMSRSSAADNMISSASLSSSHHRSFTSPTPCTRRIIFPSLYEGSRSFSQQQQQHLQQQQSCHGKERQPAAVGDASISLAHTRANSLDGISIPLPKFPPGSVAGSCSGGRDAKPTPPPPILLSPSPLNNNYLNPKPTAQDPPPQSRCAAQAQDPPLSCTTTTSPALDITIAPRPRSRSVILGDVLRHRTYYPAATVPTPVGKSNKSSSTSKPLTSILRRRVPLITPPPPPTSPQPVSSTISRRASAPTIPTCSLPKLSPPTQPLSKSLTLPRSPILSPTVPTLASPASIISLHSHHGCSDHHHTHNHDGISSSSNIGESECDLVRITDFPKLLPRSQQCTLRKIQSDTIVTTSMEEDVRRLSRRELVEAGAVAATNNKAASCHEKTNNENGTRGSHNGSLNASCVVSRHASLESLGTNKRVSFDPHITVYEFGIADYEKRGGEKWWSENELAKFKQEAIQRIRLRSTKVIPTGTGRALAVSTKKGGEATTTTTMMIPSPSPAQVVASSFTVGRDAAQQSPASAASATSKKPGWISFNHPALSCCEDELFESECKKSSSSSSLRECSSRLHCCLTQEIRNILVVDPHEIFLALFTKSLRFMLPHASVATARSAEEALTRIRAAQCAFPQSDGGSIHGFDIIIIEEKLVLVPSQLSTCSSGSSSANSKQQSVSTQPAGDDSIQRRCNISSGSALIRHLIESEQYCPSSDNTRAGSTSEIRSRFSLLVGVSAHFSEHREKLDKAGADCVWGKPPPEMNCALRNELLKTLMKKRKKYADLEMLDL</sequence>
<feature type="compositionally biased region" description="Low complexity" evidence="1">
    <location>
        <begin position="160"/>
        <end position="175"/>
    </location>
</feature>
<feature type="region of interest" description="Disordered" evidence="1">
    <location>
        <begin position="697"/>
        <end position="720"/>
    </location>
</feature>
<feature type="region of interest" description="Disordered" evidence="1">
    <location>
        <begin position="84"/>
        <end position="111"/>
    </location>
</feature>
<evidence type="ECO:0000313" key="2">
    <source>
        <dbReference type="EMBL" id="KAL3764201.1"/>
    </source>
</evidence>